<dbReference type="EMBL" id="UINC01011359">
    <property type="protein sequence ID" value="SVA50176.1"/>
    <property type="molecule type" value="Genomic_DNA"/>
</dbReference>
<dbReference type="CDD" id="cd01668">
    <property type="entry name" value="TGS_RSH"/>
    <property type="match status" value="1"/>
</dbReference>
<dbReference type="InterPro" id="IPR004095">
    <property type="entry name" value="TGS"/>
</dbReference>
<comment type="pathway">
    <text evidence="2">Purine metabolism.</text>
</comment>
<dbReference type="InterPro" id="IPR004811">
    <property type="entry name" value="RelA/Spo_fam"/>
</dbReference>
<dbReference type="NCBIfam" id="TIGR00691">
    <property type="entry name" value="spoT_relA"/>
    <property type="match status" value="1"/>
</dbReference>
<dbReference type="Gene3D" id="3.30.70.260">
    <property type="match status" value="1"/>
</dbReference>
<dbReference type="PROSITE" id="PS51671">
    <property type="entry name" value="ACT"/>
    <property type="match status" value="1"/>
</dbReference>
<organism evidence="6">
    <name type="scientific">marine metagenome</name>
    <dbReference type="NCBI Taxonomy" id="408172"/>
    <lineage>
        <taxon>unclassified sequences</taxon>
        <taxon>metagenomes</taxon>
        <taxon>ecological metagenomes</taxon>
    </lineage>
</organism>
<dbReference type="Pfam" id="PF19296">
    <property type="entry name" value="RelA_AH_RIS"/>
    <property type="match status" value="1"/>
</dbReference>
<dbReference type="InterPro" id="IPR003607">
    <property type="entry name" value="HD/PDEase_dom"/>
</dbReference>
<dbReference type="Gene3D" id="3.10.20.30">
    <property type="match status" value="1"/>
</dbReference>
<evidence type="ECO:0008006" key="7">
    <source>
        <dbReference type="Google" id="ProtNLM"/>
    </source>
</evidence>
<dbReference type="Pfam" id="PF13291">
    <property type="entry name" value="ACT_4"/>
    <property type="match status" value="1"/>
</dbReference>
<dbReference type="InterPro" id="IPR045600">
    <property type="entry name" value="RelA/SpoT_AH_RIS"/>
</dbReference>
<dbReference type="SUPFAM" id="SSF81271">
    <property type="entry name" value="TGS-like"/>
    <property type="match status" value="1"/>
</dbReference>
<evidence type="ECO:0000313" key="6">
    <source>
        <dbReference type="EMBL" id="SVA50176.1"/>
    </source>
</evidence>
<evidence type="ECO:0000259" key="5">
    <source>
        <dbReference type="PROSITE" id="PS51880"/>
    </source>
</evidence>
<dbReference type="InterPro" id="IPR006674">
    <property type="entry name" value="HD_domain"/>
</dbReference>
<dbReference type="SUPFAM" id="SSF81301">
    <property type="entry name" value="Nucleotidyltransferase"/>
    <property type="match status" value="1"/>
</dbReference>
<dbReference type="PANTHER" id="PTHR21262:SF31">
    <property type="entry name" value="GTP PYROPHOSPHOKINASE"/>
    <property type="match status" value="1"/>
</dbReference>
<dbReference type="Pfam" id="PF02824">
    <property type="entry name" value="TGS"/>
    <property type="match status" value="1"/>
</dbReference>
<dbReference type="GO" id="GO:0015969">
    <property type="term" value="P:guanosine tetraphosphate metabolic process"/>
    <property type="evidence" value="ECO:0007669"/>
    <property type="project" value="InterPro"/>
</dbReference>
<feature type="domain" description="HD" evidence="4">
    <location>
        <begin position="57"/>
        <end position="156"/>
    </location>
</feature>
<evidence type="ECO:0000256" key="2">
    <source>
        <dbReference type="ARBA" id="ARBA00025704"/>
    </source>
</evidence>
<dbReference type="SUPFAM" id="SSF109604">
    <property type="entry name" value="HD-domain/PDEase-like"/>
    <property type="match status" value="1"/>
</dbReference>
<accession>A0A381WCB7</accession>
<dbReference type="Pfam" id="PF04607">
    <property type="entry name" value="RelA_SpoT"/>
    <property type="match status" value="1"/>
</dbReference>
<dbReference type="InterPro" id="IPR043519">
    <property type="entry name" value="NT_sf"/>
</dbReference>
<dbReference type="CDD" id="cd05399">
    <property type="entry name" value="NT_Rel-Spo_like"/>
    <property type="match status" value="1"/>
</dbReference>
<dbReference type="SMART" id="SM00954">
    <property type="entry name" value="RelA_SpoT"/>
    <property type="match status" value="1"/>
</dbReference>
<dbReference type="PROSITE" id="PS51831">
    <property type="entry name" value="HD"/>
    <property type="match status" value="1"/>
</dbReference>
<feature type="domain" description="TGS" evidence="5">
    <location>
        <begin position="396"/>
        <end position="457"/>
    </location>
</feature>
<reference evidence="6" key="1">
    <citation type="submission" date="2018-05" db="EMBL/GenBank/DDBJ databases">
        <authorList>
            <person name="Lanie J.A."/>
            <person name="Ng W.-L."/>
            <person name="Kazmierczak K.M."/>
            <person name="Andrzejewski T.M."/>
            <person name="Davidsen T.M."/>
            <person name="Wayne K.J."/>
            <person name="Tettelin H."/>
            <person name="Glass J.I."/>
            <person name="Rusch D."/>
            <person name="Podicherti R."/>
            <person name="Tsui H.-C.T."/>
            <person name="Winkler M.E."/>
        </authorList>
    </citation>
    <scope>NUCLEOTIDE SEQUENCE</scope>
</reference>
<dbReference type="CDD" id="cd00077">
    <property type="entry name" value="HDc"/>
    <property type="match status" value="1"/>
</dbReference>
<dbReference type="GO" id="GO:0005886">
    <property type="term" value="C:plasma membrane"/>
    <property type="evidence" value="ECO:0007669"/>
    <property type="project" value="TreeGrafter"/>
</dbReference>
<dbReference type="PANTHER" id="PTHR21262">
    <property type="entry name" value="GUANOSINE-3',5'-BIS DIPHOSPHATE 3'-PYROPHOSPHOHYDROLASE"/>
    <property type="match status" value="1"/>
</dbReference>
<dbReference type="PROSITE" id="PS51880">
    <property type="entry name" value="TGS"/>
    <property type="match status" value="1"/>
</dbReference>
<proteinExistence type="inferred from homology"/>
<dbReference type="Gene3D" id="1.10.3210.10">
    <property type="entry name" value="Hypothetical protein af1432"/>
    <property type="match status" value="1"/>
</dbReference>
<protein>
    <recommendedName>
        <fullName evidence="7">GTP pyrophosphokinase</fullName>
    </recommendedName>
</protein>
<evidence type="ECO:0000256" key="1">
    <source>
        <dbReference type="ARBA" id="ARBA00007476"/>
    </source>
</evidence>
<dbReference type="InterPro" id="IPR007685">
    <property type="entry name" value="RelA_SpoT"/>
</dbReference>
<dbReference type="InterPro" id="IPR045865">
    <property type="entry name" value="ACT-like_dom_sf"/>
</dbReference>
<feature type="domain" description="ACT" evidence="3">
    <location>
        <begin position="657"/>
        <end position="730"/>
    </location>
</feature>
<dbReference type="FunFam" id="3.30.460.10:FF:000001">
    <property type="entry name" value="GTP pyrophosphokinase RelA"/>
    <property type="match status" value="1"/>
</dbReference>
<name>A0A381WCB7_9ZZZZ</name>
<dbReference type="AlphaFoldDB" id="A0A381WCB7"/>
<dbReference type="SUPFAM" id="SSF55021">
    <property type="entry name" value="ACT-like"/>
    <property type="match status" value="1"/>
</dbReference>
<dbReference type="InterPro" id="IPR033655">
    <property type="entry name" value="TGS_RelA/SpoT"/>
</dbReference>
<evidence type="ECO:0000259" key="3">
    <source>
        <dbReference type="PROSITE" id="PS51671"/>
    </source>
</evidence>
<dbReference type="InterPro" id="IPR012675">
    <property type="entry name" value="Beta-grasp_dom_sf"/>
</dbReference>
<evidence type="ECO:0000259" key="4">
    <source>
        <dbReference type="PROSITE" id="PS51831"/>
    </source>
</evidence>
<dbReference type="Gene3D" id="3.30.460.10">
    <property type="entry name" value="Beta Polymerase, domain 2"/>
    <property type="match status" value="1"/>
</dbReference>
<sequence length="731" mass="82578">MRFPSLGTKTKRSVTIEDVIEQMSERYSVDDQDLVRRAHLFSARAHHGQLRKSGEPYVVHPLAVAMILAEQRLDATSIAVGLLHDVLEDTQADSQRVQEEFGEEVLSLVEGVTQISKISFTTREQEQAENFRKLLLAMVEDIRVLFVKLADRFHNMRTLAHLSPDAQLHNAHETMEIYAPLAQRLGMGRLQVQLEDLALEYSEPDAYRELVKQVESQPRVRDAFIARVRSRIEEELSSQKIEARVEHRVKGYASLHKKLSASVRELDQIYDVVAFRIITDNVKNCYASLGLVHGLWRPVPGRFKDFIAMPKSNMYQSLHTTVLDEGQPFELQIRTEQMHQVSEEGIAAHWLYKEGREGRAVDTQQFQWLRQIVDRQREIPDAREFLSSLKVDLYPGEVYVFTPKGEVKVFPTGATPIDFAYAVHTEVGHHCRGSKVNGSLVPLRTPLENGDIIEIITSGDARPARDWLRLVKTSRARSKIRTYINRREREKSIEMGRRICDKQLRRYGLNLKKTIAAGSFDDIASHFGLAMGSDVLASVGYGKISAKQVVDRLLPPEKLDKEVPESEGGIIGETVRRILRWGDEPIVSVEGMDDILVSRARCCSPIPGEPIVGYVTRGKGVSVHSAACSNVDQLLMNPEREIPVAWGTSKGSIQPVNLQVEIENRQGLLAEITSRISDAKTNIRHIDSRVENNHGCINLIIDVADLDHLKRITQVLPKIPGVLRVVRTGMR</sequence>
<gene>
    <name evidence="6" type="ORF">METZ01_LOCUS103030</name>
</gene>
<dbReference type="InterPro" id="IPR012676">
    <property type="entry name" value="TGS-like"/>
</dbReference>
<comment type="similarity">
    <text evidence="1">Belongs to the RelA/SpoT family.</text>
</comment>
<dbReference type="FunFam" id="1.10.3210.10:FF:000001">
    <property type="entry name" value="GTP pyrophosphokinase RelA"/>
    <property type="match status" value="1"/>
</dbReference>
<dbReference type="Pfam" id="PF13328">
    <property type="entry name" value="HD_4"/>
    <property type="match status" value="1"/>
</dbReference>
<dbReference type="FunFam" id="3.10.20.30:FF:000002">
    <property type="entry name" value="GTP pyrophosphokinase (RelA/SpoT)"/>
    <property type="match status" value="1"/>
</dbReference>
<dbReference type="CDD" id="cd04876">
    <property type="entry name" value="ACT_RelA-SpoT"/>
    <property type="match status" value="1"/>
</dbReference>
<dbReference type="InterPro" id="IPR002912">
    <property type="entry name" value="ACT_dom"/>
</dbReference>
<dbReference type="SMART" id="SM00471">
    <property type="entry name" value="HDc"/>
    <property type="match status" value="1"/>
</dbReference>